<reference evidence="2 3" key="1">
    <citation type="journal article" date="2021" name="BMC Biol.">
        <title>Horizontally acquired antibacterial genes associated with adaptive radiation of ladybird beetles.</title>
        <authorList>
            <person name="Li H.S."/>
            <person name="Tang X.F."/>
            <person name="Huang Y.H."/>
            <person name="Xu Z.Y."/>
            <person name="Chen M.L."/>
            <person name="Du X.Y."/>
            <person name="Qiu B.Y."/>
            <person name="Chen P.T."/>
            <person name="Zhang W."/>
            <person name="Slipinski A."/>
            <person name="Escalona H.E."/>
            <person name="Waterhouse R.M."/>
            <person name="Zwick A."/>
            <person name="Pang H."/>
        </authorList>
    </citation>
    <scope>NUCLEOTIDE SEQUENCE [LARGE SCALE GENOMIC DNA]</scope>
    <source>
        <strain evidence="2">SYSU2018</strain>
    </source>
</reference>
<protein>
    <submittedName>
        <fullName evidence="2">Uncharacterized protein</fullName>
    </submittedName>
</protein>
<evidence type="ECO:0000313" key="3">
    <source>
        <dbReference type="Proteomes" id="UP001516400"/>
    </source>
</evidence>
<organism evidence="2 3">
    <name type="scientific">Cryptolaemus montrouzieri</name>
    <dbReference type="NCBI Taxonomy" id="559131"/>
    <lineage>
        <taxon>Eukaryota</taxon>
        <taxon>Metazoa</taxon>
        <taxon>Ecdysozoa</taxon>
        <taxon>Arthropoda</taxon>
        <taxon>Hexapoda</taxon>
        <taxon>Insecta</taxon>
        <taxon>Pterygota</taxon>
        <taxon>Neoptera</taxon>
        <taxon>Endopterygota</taxon>
        <taxon>Coleoptera</taxon>
        <taxon>Polyphaga</taxon>
        <taxon>Cucujiformia</taxon>
        <taxon>Coccinelloidea</taxon>
        <taxon>Coccinellidae</taxon>
        <taxon>Scymninae</taxon>
        <taxon>Scymnini</taxon>
        <taxon>Cryptolaemus</taxon>
    </lineage>
</organism>
<proteinExistence type="predicted"/>
<dbReference type="EMBL" id="JABFTP020000124">
    <property type="protein sequence ID" value="KAL3278741.1"/>
    <property type="molecule type" value="Genomic_DNA"/>
</dbReference>
<name>A0ABD2NK46_9CUCU</name>
<evidence type="ECO:0000256" key="1">
    <source>
        <dbReference type="SAM" id="MobiDB-lite"/>
    </source>
</evidence>
<dbReference type="AlphaFoldDB" id="A0ABD2NK46"/>
<sequence>MNHSKKNKDTQLDIDRAHSSMDVSRRDSYLNLSIRPRSPTLSTFTLTPGKSKNINEDMEILRISRQDNPFIQQVIASRESIIDSLELESDHVNLMAKDLVLDIDVDPLTLPEVHEHMIRSPPPTMWPKSGNLSVFHFPNGEDETLLIEVNSKKEEKSDPKSKHVKKEDLANTSKKSHLKSHHHSDRFSLLTPNGLRSSEEDSICLMKSD</sequence>
<accession>A0ABD2NK46</accession>
<feature type="region of interest" description="Disordered" evidence="1">
    <location>
        <begin position="149"/>
        <end position="209"/>
    </location>
</feature>
<keyword evidence="3" id="KW-1185">Reference proteome</keyword>
<feature type="compositionally biased region" description="Basic residues" evidence="1">
    <location>
        <begin position="174"/>
        <end position="184"/>
    </location>
</feature>
<dbReference type="Proteomes" id="UP001516400">
    <property type="component" value="Unassembled WGS sequence"/>
</dbReference>
<gene>
    <name evidence="2" type="ORF">HHI36_016270</name>
</gene>
<feature type="compositionally biased region" description="Basic and acidic residues" evidence="1">
    <location>
        <begin position="150"/>
        <end position="169"/>
    </location>
</feature>
<evidence type="ECO:0000313" key="2">
    <source>
        <dbReference type="EMBL" id="KAL3278741.1"/>
    </source>
</evidence>
<comment type="caution">
    <text evidence="2">The sequence shown here is derived from an EMBL/GenBank/DDBJ whole genome shotgun (WGS) entry which is preliminary data.</text>
</comment>